<dbReference type="Proteomes" id="UP001633002">
    <property type="component" value="Unassembled WGS sequence"/>
</dbReference>
<keyword evidence="4" id="KW-1185">Reference proteome</keyword>
<dbReference type="InterPro" id="IPR000477">
    <property type="entry name" value="RT_dom"/>
</dbReference>
<dbReference type="InterPro" id="IPR043502">
    <property type="entry name" value="DNA/RNA_pol_sf"/>
</dbReference>
<dbReference type="InterPro" id="IPR041577">
    <property type="entry name" value="RT_RNaseH_2"/>
</dbReference>
<dbReference type="Pfam" id="PF00078">
    <property type="entry name" value="RVT_1"/>
    <property type="match status" value="1"/>
</dbReference>
<comment type="caution">
    <text evidence="3">The sequence shown here is derived from an EMBL/GenBank/DDBJ whole genome shotgun (WGS) entry which is preliminary data.</text>
</comment>
<feature type="domain" description="Reverse transcriptase" evidence="1">
    <location>
        <begin position="1"/>
        <end position="64"/>
    </location>
</feature>
<dbReference type="InterPro" id="IPR043128">
    <property type="entry name" value="Rev_trsase/Diguanyl_cyclase"/>
</dbReference>
<accession>A0ABD3GYB9</accession>
<dbReference type="EMBL" id="JBJQOH010000006">
    <property type="protein sequence ID" value="KAL3682839.1"/>
    <property type="molecule type" value="Genomic_DNA"/>
</dbReference>
<dbReference type="InterPro" id="IPR053134">
    <property type="entry name" value="RNA-dir_DNA_polymerase"/>
</dbReference>
<dbReference type="PANTHER" id="PTHR24559:SF436">
    <property type="entry name" value="RNA-DIRECTED DNA POLYMERASE HOMOLOG"/>
    <property type="match status" value="1"/>
</dbReference>
<sequence>MPFGLCNAPSTFMTLMNTVFREELDQFVIIYIDDILIYSKSWEEHLEHIRVVMEKLRVNKLYANAGREDCLGPESKCGLGRVKEILASEPVLKLPEFDKPFEVHTDASDFAIGGVLVQESRSVAYESRKLSDRESVGLRMIRSCMWLCVALRSGNIIWACTRPRCIHITSP</sequence>
<dbReference type="AlphaFoldDB" id="A0ABD3GYB9"/>
<evidence type="ECO:0000313" key="3">
    <source>
        <dbReference type="EMBL" id="KAL3682839.1"/>
    </source>
</evidence>
<evidence type="ECO:0000313" key="4">
    <source>
        <dbReference type="Proteomes" id="UP001633002"/>
    </source>
</evidence>
<dbReference type="Pfam" id="PF17919">
    <property type="entry name" value="RT_RNaseH_2"/>
    <property type="match status" value="1"/>
</dbReference>
<proteinExistence type="predicted"/>
<gene>
    <name evidence="3" type="ORF">R1sor_000861</name>
</gene>
<name>A0ABD3GYB9_9MARC</name>
<feature type="domain" description="Reverse transcriptase/retrotransposon-derived protein RNase H-like" evidence="2">
    <location>
        <begin position="79"/>
        <end position="135"/>
    </location>
</feature>
<protein>
    <recommendedName>
        <fullName evidence="5">Reverse transcriptase domain-containing protein</fullName>
    </recommendedName>
</protein>
<dbReference type="SUPFAM" id="SSF56672">
    <property type="entry name" value="DNA/RNA polymerases"/>
    <property type="match status" value="1"/>
</dbReference>
<dbReference type="PANTHER" id="PTHR24559">
    <property type="entry name" value="TRANSPOSON TY3-I GAG-POL POLYPROTEIN"/>
    <property type="match status" value="1"/>
</dbReference>
<evidence type="ECO:0008006" key="5">
    <source>
        <dbReference type="Google" id="ProtNLM"/>
    </source>
</evidence>
<evidence type="ECO:0000259" key="1">
    <source>
        <dbReference type="Pfam" id="PF00078"/>
    </source>
</evidence>
<organism evidence="3 4">
    <name type="scientific">Riccia sorocarpa</name>
    <dbReference type="NCBI Taxonomy" id="122646"/>
    <lineage>
        <taxon>Eukaryota</taxon>
        <taxon>Viridiplantae</taxon>
        <taxon>Streptophyta</taxon>
        <taxon>Embryophyta</taxon>
        <taxon>Marchantiophyta</taxon>
        <taxon>Marchantiopsida</taxon>
        <taxon>Marchantiidae</taxon>
        <taxon>Marchantiales</taxon>
        <taxon>Ricciaceae</taxon>
        <taxon>Riccia</taxon>
    </lineage>
</organism>
<dbReference type="Gene3D" id="3.30.70.270">
    <property type="match status" value="1"/>
</dbReference>
<evidence type="ECO:0000259" key="2">
    <source>
        <dbReference type="Pfam" id="PF17919"/>
    </source>
</evidence>
<reference evidence="3 4" key="1">
    <citation type="submission" date="2024-09" db="EMBL/GenBank/DDBJ databases">
        <title>Chromosome-scale assembly of Riccia sorocarpa.</title>
        <authorList>
            <person name="Paukszto L."/>
        </authorList>
    </citation>
    <scope>NUCLEOTIDE SEQUENCE [LARGE SCALE GENOMIC DNA]</scope>
    <source>
        <strain evidence="3">LP-2024</strain>
        <tissue evidence="3">Aerial parts of the thallus</tissue>
    </source>
</reference>